<gene>
    <name evidence="1" type="ORF">POPTR_017G055250</name>
</gene>
<sequence length="50" mass="5647">MLGRRGCHFCPVELFLRICPMGGVKTGRNKVCSRQLARSHRLNACCKNLD</sequence>
<proteinExistence type="predicted"/>
<protein>
    <submittedName>
        <fullName evidence="1">Uncharacterized protein</fullName>
    </submittedName>
</protein>
<keyword evidence="2" id="KW-1185">Reference proteome</keyword>
<evidence type="ECO:0000313" key="1">
    <source>
        <dbReference type="EMBL" id="RQP01972.1"/>
    </source>
</evidence>
<organism evidence="1 2">
    <name type="scientific">Populus trichocarpa</name>
    <name type="common">Western balsam poplar</name>
    <name type="synonym">Populus balsamifera subsp. trichocarpa</name>
    <dbReference type="NCBI Taxonomy" id="3694"/>
    <lineage>
        <taxon>Eukaryota</taxon>
        <taxon>Viridiplantae</taxon>
        <taxon>Streptophyta</taxon>
        <taxon>Embryophyta</taxon>
        <taxon>Tracheophyta</taxon>
        <taxon>Spermatophyta</taxon>
        <taxon>Magnoliopsida</taxon>
        <taxon>eudicotyledons</taxon>
        <taxon>Gunneridae</taxon>
        <taxon>Pentapetalae</taxon>
        <taxon>rosids</taxon>
        <taxon>fabids</taxon>
        <taxon>Malpighiales</taxon>
        <taxon>Salicaceae</taxon>
        <taxon>Saliceae</taxon>
        <taxon>Populus</taxon>
    </lineage>
</organism>
<dbReference type="Proteomes" id="UP000006729">
    <property type="component" value="Chromosome 17"/>
</dbReference>
<dbReference type="InParanoid" id="A0A3N7H598"/>
<dbReference type="AlphaFoldDB" id="A0A3N7H598"/>
<accession>A0A3N7H598</accession>
<reference evidence="1 2" key="1">
    <citation type="journal article" date="2006" name="Science">
        <title>The genome of black cottonwood, Populus trichocarpa (Torr. &amp; Gray).</title>
        <authorList>
            <person name="Tuskan G.A."/>
            <person name="Difazio S."/>
            <person name="Jansson S."/>
            <person name="Bohlmann J."/>
            <person name="Grigoriev I."/>
            <person name="Hellsten U."/>
            <person name="Putnam N."/>
            <person name="Ralph S."/>
            <person name="Rombauts S."/>
            <person name="Salamov A."/>
            <person name="Schein J."/>
            <person name="Sterck L."/>
            <person name="Aerts A."/>
            <person name="Bhalerao R.R."/>
            <person name="Bhalerao R.P."/>
            <person name="Blaudez D."/>
            <person name="Boerjan W."/>
            <person name="Brun A."/>
            <person name="Brunner A."/>
            <person name="Busov V."/>
            <person name="Campbell M."/>
            <person name="Carlson J."/>
            <person name="Chalot M."/>
            <person name="Chapman J."/>
            <person name="Chen G.L."/>
            <person name="Cooper D."/>
            <person name="Coutinho P.M."/>
            <person name="Couturier J."/>
            <person name="Covert S."/>
            <person name="Cronk Q."/>
            <person name="Cunningham R."/>
            <person name="Davis J."/>
            <person name="Degroeve S."/>
            <person name="Dejardin A."/>
            <person name="Depamphilis C."/>
            <person name="Detter J."/>
            <person name="Dirks B."/>
            <person name="Dubchak I."/>
            <person name="Duplessis S."/>
            <person name="Ehlting J."/>
            <person name="Ellis B."/>
            <person name="Gendler K."/>
            <person name="Goodstein D."/>
            <person name="Gribskov M."/>
            <person name="Grimwood J."/>
            <person name="Groover A."/>
            <person name="Gunter L."/>
            <person name="Hamberger B."/>
            <person name="Heinze B."/>
            <person name="Helariutta Y."/>
            <person name="Henrissat B."/>
            <person name="Holligan D."/>
            <person name="Holt R."/>
            <person name="Huang W."/>
            <person name="Islam-Faridi N."/>
            <person name="Jones S."/>
            <person name="Jones-Rhoades M."/>
            <person name="Jorgensen R."/>
            <person name="Joshi C."/>
            <person name="Kangasjarvi J."/>
            <person name="Karlsson J."/>
            <person name="Kelleher C."/>
            <person name="Kirkpatrick R."/>
            <person name="Kirst M."/>
            <person name="Kohler A."/>
            <person name="Kalluri U."/>
            <person name="Larimer F."/>
            <person name="Leebens-Mack J."/>
            <person name="Leple J.C."/>
            <person name="Locascio P."/>
            <person name="Lou Y."/>
            <person name="Lucas S."/>
            <person name="Martin F."/>
            <person name="Montanini B."/>
            <person name="Napoli C."/>
            <person name="Nelson D.R."/>
            <person name="Nelson C."/>
            <person name="Nieminen K."/>
            <person name="Nilsson O."/>
            <person name="Pereda V."/>
            <person name="Peter G."/>
            <person name="Philippe R."/>
            <person name="Pilate G."/>
            <person name="Poliakov A."/>
            <person name="Razumovskaya J."/>
            <person name="Richardson P."/>
            <person name="Rinaldi C."/>
            <person name="Ritland K."/>
            <person name="Rouze P."/>
            <person name="Ryaboy D."/>
            <person name="Schmutz J."/>
            <person name="Schrader J."/>
            <person name="Segerman B."/>
            <person name="Shin H."/>
            <person name="Siddiqui A."/>
            <person name="Sterky F."/>
            <person name="Terry A."/>
            <person name="Tsai C.J."/>
            <person name="Uberbacher E."/>
            <person name="Unneberg P."/>
            <person name="Vahala J."/>
            <person name="Wall K."/>
            <person name="Wessler S."/>
            <person name="Yang G."/>
            <person name="Yin T."/>
            <person name="Douglas C."/>
            <person name="Marra M."/>
            <person name="Sandberg G."/>
            <person name="Van de Peer Y."/>
            <person name="Rokhsar D."/>
        </authorList>
    </citation>
    <scope>NUCLEOTIDE SEQUENCE [LARGE SCALE GENOMIC DNA]</scope>
    <source>
        <strain evidence="2">cv. Nisqually</strain>
    </source>
</reference>
<dbReference type="EMBL" id="CM009306">
    <property type="protein sequence ID" value="RQP01972.1"/>
    <property type="molecule type" value="Genomic_DNA"/>
</dbReference>
<evidence type="ECO:0000313" key="2">
    <source>
        <dbReference type="Proteomes" id="UP000006729"/>
    </source>
</evidence>
<name>A0A3N7H598_POPTR</name>